<organism evidence="6 7">
    <name type="scientific">Pseudomonas typographi</name>
    <dbReference type="NCBI Taxonomy" id="2715964"/>
    <lineage>
        <taxon>Bacteria</taxon>
        <taxon>Pseudomonadati</taxon>
        <taxon>Pseudomonadota</taxon>
        <taxon>Gammaproteobacteria</taxon>
        <taxon>Pseudomonadales</taxon>
        <taxon>Pseudomonadaceae</taxon>
        <taxon>Pseudomonas</taxon>
    </lineage>
</organism>
<evidence type="ECO:0000256" key="2">
    <source>
        <dbReference type="ARBA" id="ARBA00034247"/>
    </source>
</evidence>
<keyword evidence="3" id="KW-0597">Phosphoprotein</keyword>
<sequence>MTVLPDSTHARLHRHFAQRIAHQARELLAIWQRLREHPWGAAEHAALESANQRLARSAERLEQVEYLLLAMALAQTLQCARQETSPNADIVAELDRLMHKLSRSALRHDDVLANTPLPLSPAPVYLLLKNAAQAEQLADQLETFGVAAIALGSYASAQAALHTQPPSALLVDVDFQGNLEGLAVAQRLIEQLPVAAPLLFYRFEEADTATRLAAVRVGGRAFINAALEAPRLLETLESLAQVARYAPYRVLVIDDSPAQARHTARMLGNAGILARPLSDPMRTFAEIAEFQPDLLLLDLYMPHCSGPELARVIRQNERYMGLPIIYLSAEQDLDKQLDALTDGGDDFLVKPVRSRQLITTVRNRAERARQLGARMVRDSLTGLFNHTYILQQLDDCITRAQRDGQPLCFAMLDIDHFKKVNDTHGHPMGDRVIKSLALFLGQRLRKTDFIGRYGGEEFAIVMPATELAAASEVLDDIRQRFAGILYPAAPQDLRCTFSAGVVQMSEKTDSLVLAALADDALYRAKAQGRNCVVAAG</sequence>
<dbReference type="Gene3D" id="3.40.50.2300">
    <property type="match status" value="2"/>
</dbReference>
<dbReference type="Proteomes" id="UP000805841">
    <property type="component" value="Unassembled WGS sequence"/>
</dbReference>
<keyword evidence="7" id="KW-1185">Reference proteome</keyword>
<proteinExistence type="predicted"/>
<evidence type="ECO:0000313" key="7">
    <source>
        <dbReference type="Proteomes" id="UP000805841"/>
    </source>
</evidence>
<comment type="catalytic activity">
    <reaction evidence="2">
        <text>2 GTP = 3',3'-c-di-GMP + 2 diphosphate</text>
        <dbReference type="Rhea" id="RHEA:24898"/>
        <dbReference type="ChEBI" id="CHEBI:33019"/>
        <dbReference type="ChEBI" id="CHEBI:37565"/>
        <dbReference type="ChEBI" id="CHEBI:58805"/>
        <dbReference type="EC" id="2.7.7.65"/>
    </reaction>
</comment>
<dbReference type="InterPro" id="IPR001789">
    <property type="entry name" value="Sig_transdc_resp-reg_receiver"/>
</dbReference>
<dbReference type="PANTHER" id="PTHR45138:SF9">
    <property type="entry name" value="DIGUANYLATE CYCLASE DGCM-RELATED"/>
    <property type="match status" value="1"/>
</dbReference>
<dbReference type="SUPFAM" id="SSF55073">
    <property type="entry name" value="Nucleotide cyclase"/>
    <property type="match status" value="1"/>
</dbReference>
<dbReference type="Pfam" id="PF00990">
    <property type="entry name" value="GGDEF"/>
    <property type="match status" value="1"/>
</dbReference>
<dbReference type="NCBIfam" id="TIGR00254">
    <property type="entry name" value="GGDEF"/>
    <property type="match status" value="1"/>
</dbReference>
<reference evidence="6 7" key="1">
    <citation type="journal article" date="2020" name="Insects">
        <title>Bacteria Belonging to Pseudomonas typographi sp. nov. from the Bark Beetle Ips typographus Have Genomic Potential to Aid in the Host Ecology.</title>
        <authorList>
            <person name="Peral-Aranega E."/>
            <person name="Saati-Santamaria Z."/>
            <person name="Kolarik M."/>
            <person name="Rivas R."/>
            <person name="Garcia-Fraile P."/>
        </authorList>
    </citation>
    <scope>NUCLEOTIDE SEQUENCE [LARGE SCALE GENOMIC DNA]</scope>
    <source>
        <strain evidence="6 7">CA3A</strain>
    </source>
</reference>
<evidence type="ECO:0000256" key="1">
    <source>
        <dbReference type="ARBA" id="ARBA00012528"/>
    </source>
</evidence>
<dbReference type="EC" id="2.7.7.65" evidence="1"/>
<dbReference type="InterPro" id="IPR050469">
    <property type="entry name" value="Diguanylate_Cyclase"/>
</dbReference>
<evidence type="ECO:0000259" key="5">
    <source>
        <dbReference type="PROSITE" id="PS50887"/>
    </source>
</evidence>
<feature type="domain" description="GGDEF" evidence="5">
    <location>
        <begin position="405"/>
        <end position="536"/>
    </location>
</feature>
<dbReference type="EMBL" id="JAAOCA010000036">
    <property type="protein sequence ID" value="MBD1601511.1"/>
    <property type="molecule type" value="Genomic_DNA"/>
</dbReference>
<name>A0ABR7Z7J4_9PSED</name>
<dbReference type="PROSITE" id="PS50887">
    <property type="entry name" value="GGDEF"/>
    <property type="match status" value="1"/>
</dbReference>
<comment type="caution">
    <text evidence="6">The sequence shown here is derived from an EMBL/GenBank/DDBJ whole genome shotgun (WGS) entry which is preliminary data.</text>
</comment>
<evidence type="ECO:0000259" key="4">
    <source>
        <dbReference type="PROSITE" id="PS50110"/>
    </source>
</evidence>
<dbReference type="SMART" id="SM00267">
    <property type="entry name" value="GGDEF"/>
    <property type="match status" value="1"/>
</dbReference>
<dbReference type="RefSeq" id="WP_190424867.1">
    <property type="nucleotide sequence ID" value="NZ_JAAOCA010000036.1"/>
</dbReference>
<dbReference type="PANTHER" id="PTHR45138">
    <property type="entry name" value="REGULATORY COMPONENTS OF SENSORY TRANSDUCTION SYSTEM"/>
    <property type="match status" value="1"/>
</dbReference>
<dbReference type="InterPro" id="IPR000160">
    <property type="entry name" value="GGDEF_dom"/>
</dbReference>
<dbReference type="SMART" id="SM00448">
    <property type="entry name" value="REC"/>
    <property type="match status" value="1"/>
</dbReference>
<gene>
    <name evidence="6" type="ORF">HAQ05_22800</name>
</gene>
<dbReference type="Pfam" id="PF00072">
    <property type="entry name" value="Response_reg"/>
    <property type="match status" value="1"/>
</dbReference>
<dbReference type="PROSITE" id="PS50110">
    <property type="entry name" value="RESPONSE_REGULATORY"/>
    <property type="match status" value="1"/>
</dbReference>
<feature type="domain" description="Response regulatory" evidence="4">
    <location>
        <begin position="249"/>
        <end position="365"/>
    </location>
</feature>
<dbReference type="SUPFAM" id="SSF52172">
    <property type="entry name" value="CheY-like"/>
    <property type="match status" value="2"/>
</dbReference>
<protein>
    <recommendedName>
        <fullName evidence="1">diguanylate cyclase</fullName>
        <ecNumber evidence="1">2.7.7.65</ecNumber>
    </recommendedName>
</protein>
<evidence type="ECO:0000256" key="3">
    <source>
        <dbReference type="PROSITE-ProRule" id="PRU00169"/>
    </source>
</evidence>
<dbReference type="Gene3D" id="3.30.70.270">
    <property type="match status" value="1"/>
</dbReference>
<dbReference type="CDD" id="cd01949">
    <property type="entry name" value="GGDEF"/>
    <property type="match status" value="1"/>
</dbReference>
<dbReference type="InterPro" id="IPR029787">
    <property type="entry name" value="Nucleotide_cyclase"/>
</dbReference>
<accession>A0ABR7Z7J4</accession>
<dbReference type="InterPro" id="IPR043128">
    <property type="entry name" value="Rev_trsase/Diguanyl_cyclase"/>
</dbReference>
<evidence type="ECO:0000313" key="6">
    <source>
        <dbReference type="EMBL" id="MBD1601511.1"/>
    </source>
</evidence>
<feature type="modified residue" description="4-aspartylphosphate" evidence="3">
    <location>
        <position position="298"/>
    </location>
</feature>
<dbReference type="InterPro" id="IPR011006">
    <property type="entry name" value="CheY-like_superfamily"/>
</dbReference>